<dbReference type="EMBL" id="JAWLKI010000029">
    <property type="protein sequence ID" value="MDV6309513.1"/>
    <property type="molecule type" value="Genomic_DNA"/>
</dbReference>
<evidence type="ECO:0000313" key="5">
    <source>
        <dbReference type="Proteomes" id="UP001185922"/>
    </source>
</evidence>
<accession>A0AAE4U4V8</accession>
<dbReference type="Proteomes" id="UP001185779">
    <property type="component" value="Unassembled WGS sequence"/>
</dbReference>
<dbReference type="GO" id="GO:0016491">
    <property type="term" value="F:oxidoreductase activity"/>
    <property type="evidence" value="ECO:0007669"/>
    <property type="project" value="UniProtKB-KW"/>
</dbReference>
<keyword evidence="3" id="KW-0560">Oxidoreductase</keyword>
<dbReference type="EC" id="1.-.-.-" evidence="3"/>
<proteinExistence type="predicted"/>
<keyword evidence="4" id="KW-1185">Reference proteome</keyword>
<organism evidence="3 5">
    <name type="scientific">Gordonia amicalis</name>
    <dbReference type="NCBI Taxonomy" id="89053"/>
    <lineage>
        <taxon>Bacteria</taxon>
        <taxon>Bacillati</taxon>
        <taxon>Actinomycetota</taxon>
        <taxon>Actinomycetes</taxon>
        <taxon>Mycobacteriales</taxon>
        <taxon>Gordoniaceae</taxon>
        <taxon>Gordonia</taxon>
    </lineage>
</organism>
<name>A0AAE4U4V8_9ACTN</name>
<evidence type="ECO:0000259" key="1">
    <source>
        <dbReference type="Pfam" id="PF09995"/>
    </source>
</evidence>
<gene>
    <name evidence="2" type="ORF">R3P94_19795</name>
    <name evidence="3" type="ORF">R3Q15_07770</name>
</gene>
<sequence>MIYLMWPRAALMQLAHAGVAPTEVESGVYGVRGAGRWSGTVNYLRTAVAGDEDSVRDLVREVNKDLDFVEGDYPATLPRSTSDDPEHVTAGDVAAQVFATYSMPWRYVRHLPRIRLLTWGMAGERLRSIYGVEWSAGHEHRFRRTVPTVRLRQGLCPGPIRRRHGRRQRIRRATRLRRTAVTDPHTNGRNDR</sequence>
<reference evidence="3 4" key="1">
    <citation type="submission" date="2023-10" db="EMBL/GenBank/DDBJ databases">
        <title>Development of a sustainable strategy for remediation of hydrocarbon-contaminated territories based on the waste exchange concept.</title>
        <authorList>
            <person name="Krivoruchko A."/>
        </authorList>
    </citation>
    <scope>NUCLEOTIDE SEQUENCE</scope>
    <source>
        <strain evidence="2 4">IEGM 1266</strain>
        <strain evidence="3">IEGM 1279</strain>
    </source>
</reference>
<protein>
    <submittedName>
        <fullName evidence="3">Oxygenase MpaB family protein</fullName>
        <ecNumber evidence="3">1.-.-.-</ecNumber>
    </submittedName>
</protein>
<dbReference type="Pfam" id="PF09995">
    <property type="entry name" value="MPAB_Lcp_cat"/>
    <property type="match status" value="1"/>
</dbReference>
<evidence type="ECO:0000313" key="4">
    <source>
        <dbReference type="Proteomes" id="UP001185779"/>
    </source>
</evidence>
<dbReference type="InterPro" id="IPR018713">
    <property type="entry name" value="MPAB/Lcp_cat_dom"/>
</dbReference>
<dbReference type="AlphaFoldDB" id="A0AAE4U4V8"/>
<dbReference type="EMBL" id="JAWLKH010000005">
    <property type="protein sequence ID" value="MDV6311790.1"/>
    <property type="molecule type" value="Genomic_DNA"/>
</dbReference>
<comment type="caution">
    <text evidence="3">The sequence shown here is derived from an EMBL/GenBank/DDBJ whole genome shotgun (WGS) entry which is preliminary data.</text>
</comment>
<feature type="domain" description="ER-bound oxygenase mpaB/mpaB'/Rubber oxygenase catalytic" evidence="1">
    <location>
        <begin position="97"/>
        <end position="150"/>
    </location>
</feature>
<evidence type="ECO:0000313" key="3">
    <source>
        <dbReference type="EMBL" id="MDV6311790.1"/>
    </source>
</evidence>
<dbReference type="Proteomes" id="UP001185922">
    <property type="component" value="Unassembled WGS sequence"/>
</dbReference>
<evidence type="ECO:0000313" key="2">
    <source>
        <dbReference type="EMBL" id="MDV6309513.1"/>
    </source>
</evidence>